<dbReference type="Proteomes" id="UP000318733">
    <property type="component" value="Unassembled WGS sequence"/>
</dbReference>
<dbReference type="CDD" id="cd06583">
    <property type="entry name" value="PGRP"/>
    <property type="match status" value="1"/>
</dbReference>
<evidence type="ECO:0000313" key="3">
    <source>
        <dbReference type="Proteomes" id="UP000318733"/>
    </source>
</evidence>
<dbReference type="RefSeq" id="WP_144247236.1">
    <property type="nucleotide sequence ID" value="NZ_VLPK01000001.1"/>
</dbReference>
<evidence type="ECO:0000259" key="1">
    <source>
        <dbReference type="Pfam" id="PF01510"/>
    </source>
</evidence>
<comment type="caution">
    <text evidence="2">The sequence shown here is derived from an EMBL/GenBank/DDBJ whole genome shotgun (WGS) entry which is preliminary data.</text>
</comment>
<dbReference type="SUPFAM" id="SSF55846">
    <property type="entry name" value="N-acetylmuramoyl-L-alanine amidase-like"/>
    <property type="match status" value="1"/>
</dbReference>
<gene>
    <name evidence="2" type="ORF">FO440_05640</name>
</gene>
<dbReference type="GO" id="GO:0008745">
    <property type="term" value="F:N-acetylmuramoyl-L-alanine amidase activity"/>
    <property type="evidence" value="ECO:0007669"/>
    <property type="project" value="InterPro"/>
</dbReference>
<keyword evidence="3" id="KW-1185">Reference proteome</keyword>
<sequence length="225" mass="24918">MNIQQYPLPENQYHAQEFPKTQIVIHHTASGPSAKGNIDYWKTDPVAVATAFVIGKDGIIQQAFASKYYAAHLGIPAAFIHGLGFNDYSTRCDTLHKQSIGIELTCWGGLTQKNGKWLNYLSQAIPDANVQTYSPPFRGFAGFEKYSAEQLTAVKELILYLCNKYKIPTTYHPGMWDISKDAIGGVPGIWTHTSYRIASDKQDCHPQPELIALLQSLSTVSTPAV</sequence>
<dbReference type="GO" id="GO:0009253">
    <property type="term" value="P:peptidoglycan catabolic process"/>
    <property type="evidence" value="ECO:0007669"/>
    <property type="project" value="InterPro"/>
</dbReference>
<dbReference type="OrthoDB" id="1523598at2"/>
<protein>
    <submittedName>
        <fullName evidence="2">N-acetylmuramoyl-L-alanine amidase</fullName>
    </submittedName>
</protein>
<dbReference type="InterPro" id="IPR036505">
    <property type="entry name" value="Amidase/PGRP_sf"/>
</dbReference>
<dbReference type="Pfam" id="PF01510">
    <property type="entry name" value="Amidase_2"/>
    <property type="match status" value="1"/>
</dbReference>
<dbReference type="Gene3D" id="3.40.80.10">
    <property type="entry name" value="Peptidoglycan recognition protein-like"/>
    <property type="match status" value="1"/>
</dbReference>
<feature type="domain" description="N-acetylmuramoyl-L-alanine amidase" evidence="1">
    <location>
        <begin position="21"/>
        <end position="203"/>
    </location>
</feature>
<accession>A0A556MUQ9</accession>
<name>A0A556MUQ9_9SPHI</name>
<evidence type="ECO:0000313" key="2">
    <source>
        <dbReference type="EMBL" id="TSJ43670.1"/>
    </source>
</evidence>
<organism evidence="2 3">
    <name type="scientific">Mucilaginibacter corticis</name>
    <dbReference type="NCBI Taxonomy" id="2597670"/>
    <lineage>
        <taxon>Bacteria</taxon>
        <taxon>Pseudomonadati</taxon>
        <taxon>Bacteroidota</taxon>
        <taxon>Sphingobacteriia</taxon>
        <taxon>Sphingobacteriales</taxon>
        <taxon>Sphingobacteriaceae</taxon>
        <taxon>Mucilaginibacter</taxon>
    </lineage>
</organism>
<dbReference type="InterPro" id="IPR002502">
    <property type="entry name" value="Amidase_domain"/>
</dbReference>
<reference evidence="2 3" key="1">
    <citation type="submission" date="2019-07" db="EMBL/GenBank/DDBJ databases">
        <authorList>
            <person name="Huq M.A."/>
        </authorList>
    </citation>
    <scope>NUCLEOTIDE SEQUENCE [LARGE SCALE GENOMIC DNA]</scope>
    <source>
        <strain evidence="2 3">MAH-19</strain>
    </source>
</reference>
<proteinExistence type="predicted"/>
<dbReference type="AlphaFoldDB" id="A0A556MUQ9"/>
<dbReference type="EMBL" id="VLPK01000001">
    <property type="protein sequence ID" value="TSJ43670.1"/>
    <property type="molecule type" value="Genomic_DNA"/>
</dbReference>